<keyword evidence="5" id="KW-0256">Endoplasmic reticulum</keyword>
<dbReference type="PANTHER" id="PTHR46378:SF1">
    <property type="entry name" value="STEROL REGULATORY ELEMENT-BINDING PROTEIN CLEAVAGE-ACTIVATING PROTEIN"/>
    <property type="match status" value="1"/>
</dbReference>
<dbReference type="InterPro" id="IPR030225">
    <property type="entry name" value="SCAP"/>
</dbReference>
<feature type="transmembrane region" description="Helical" evidence="8">
    <location>
        <begin position="344"/>
        <end position="369"/>
    </location>
</feature>
<dbReference type="STRING" id="56484.A0A1Y2ES77"/>
<dbReference type="RefSeq" id="XP_040721875.1">
    <property type="nucleotide sequence ID" value="XM_040866513.1"/>
</dbReference>
<evidence type="ECO:0000256" key="4">
    <source>
        <dbReference type="ARBA" id="ARBA00022737"/>
    </source>
</evidence>
<dbReference type="GO" id="GO:0005789">
    <property type="term" value="C:endoplasmic reticulum membrane"/>
    <property type="evidence" value="ECO:0007669"/>
    <property type="project" value="InterPro"/>
</dbReference>
<comment type="caution">
    <text evidence="10">The sequence shown here is derived from an EMBL/GenBank/DDBJ whole genome shotgun (WGS) entry which is preliminary data.</text>
</comment>
<keyword evidence="3" id="KW-0853">WD repeat</keyword>
<keyword evidence="11" id="KW-1185">Reference proteome</keyword>
<keyword evidence="4" id="KW-0677">Repeat</keyword>
<dbReference type="InterPro" id="IPR053958">
    <property type="entry name" value="HMGCR/SNAP/NPC1-like_SSD"/>
</dbReference>
<dbReference type="GO" id="GO:0032933">
    <property type="term" value="P:SREBP signaling pathway"/>
    <property type="evidence" value="ECO:0007669"/>
    <property type="project" value="InterPro"/>
</dbReference>
<reference evidence="10 11" key="1">
    <citation type="submission" date="2016-07" db="EMBL/GenBank/DDBJ databases">
        <title>Pervasive Adenine N6-methylation of Active Genes in Fungi.</title>
        <authorList>
            <consortium name="DOE Joint Genome Institute"/>
            <person name="Mondo S.J."/>
            <person name="Dannebaum R.O."/>
            <person name="Kuo R.C."/>
            <person name="Labutti K."/>
            <person name="Haridas S."/>
            <person name="Kuo A."/>
            <person name="Salamov A."/>
            <person name="Ahrendt S.R."/>
            <person name="Lipzen A."/>
            <person name="Sullivan W."/>
            <person name="Andreopoulos W.B."/>
            <person name="Clum A."/>
            <person name="Lindquist E."/>
            <person name="Daum C."/>
            <person name="Ramamoorthy G.K."/>
            <person name="Gryganskyi A."/>
            <person name="Culley D."/>
            <person name="Magnuson J.K."/>
            <person name="James T.Y."/>
            <person name="O'Malley M.A."/>
            <person name="Stajich J.E."/>
            <person name="Spatafora J.W."/>
            <person name="Visel A."/>
            <person name="Grigoriev I.V."/>
        </authorList>
    </citation>
    <scope>NUCLEOTIDE SEQUENCE [LARGE SCALE GENOMIC DNA]</scope>
    <source>
        <strain evidence="10 11">12-1054</strain>
    </source>
</reference>
<dbReference type="GO" id="GO:0032934">
    <property type="term" value="F:sterol binding"/>
    <property type="evidence" value="ECO:0007669"/>
    <property type="project" value="InterPro"/>
</dbReference>
<dbReference type="GO" id="GO:0045540">
    <property type="term" value="P:regulation of cholesterol biosynthetic process"/>
    <property type="evidence" value="ECO:0007669"/>
    <property type="project" value="TreeGrafter"/>
</dbReference>
<keyword evidence="8" id="KW-1133">Transmembrane helix</keyword>
<sequence length="560" mass="62654">MEYDSSFYRFGLHISRYAKRSILITGGLGFAVVYPALHNALDYGFPSATGWYMRDSVKMATDHTNIALLQLAPCFSSAPAALLVQAEQLHIELLNLLGDFCYRTGPLCLTHTLFDAPQQDWLAILTLRRTRKKIPGTYPVATRSLVDRVIIGRGVQARCLTLSYFIKAQSEAMDQLVAERAQQICARHADCESILKMDLLKLEKVAISWTEQMILLAGYSAVLAYLFISFRRLRLVRSRIGLAVTSFVSITFAVLGAFDLVYLFDESSSLSPLAVLPFMVMVLETENIFRATNAVTRIPRTLSPAQRMSEAMRTVGPTGLHALGVNLCIIGMFGYVANSALRQFCGILAVALVLSYALHLTFFCAIMSIDVRRTELMDLLNERHQIAPRFLESYFPVSTRRVGSFILTVFLFICWSSLPASSPFDRGNENLMRLPVDTVLTLLEKQQVDLRILSYSNRSRTRIFSDTLLKEIAQGHPKHTLLLFVLVMLSTYALVTGLISRSGQPCASRRACRDSDASSIIGEPGFAHFARWHTYSSRFGSNFSCSIRPGRARLTNMETI</sequence>
<dbReference type="GeneID" id="63783112"/>
<protein>
    <submittedName>
        <fullName evidence="10">Sterol-sensing domain of SREBP cleavage-activation-domain-containing protein</fullName>
    </submittedName>
</protein>
<dbReference type="PROSITE" id="PS50156">
    <property type="entry name" value="SSD"/>
    <property type="match status" value="1"/>
</dbReference>
<feature type="transmembrane region" description="Helical" evidence="8">
    <location>
        <begin position="402"/>
        <end position="424"/>
    </location>
</feature>
<evidence type="ECO:0000256" key="3">
    <source>
        <dbReference type="ARBA" id="ARBA00022574"/>
    </source>
</evidence>
<dbReference type="AlphaFoldDB" id="A0A1Y2ES77"/>
<dbReference type="Proteomes" id="UP000193685">
    <property type="component" value="Unassembled WGS sequence"/>
</dbReference>
<dbReference type="GO" id="GO:0032936">
    <property type="term" value="C:SREBP-SCAP complex"/>
    <property type="evidence" value="ECO:0007669"/>
    <property type="project" value="TreeGrafter"/>
</dbReference>
<name>A0A1Y2ES77_PROLT</name>
<dbReference type="InterPro" id="IPR000731">
    <property type="entry name" value="SSD"/>
</dbReference>
<dbReference type="PANTHER" id="PTHR46378">
    <property type="entry name" value="STEROL REGULATORY ELEMENT-BINDING PROTEIN CLEAVAGE-ACTIVATING PROTEIN"/>
    <property type="match status" value="1"/>
</dbReference>
<evidence type="ECO:0000313" key="11">
    <source>
        <dbReference type="Proteomes" id="UP000193685"/>
    </source>
</evidence>
<organism evidence="10 11">
    <name type="scientific">Protomyces lactucae-debilis</name>
    <dbReference type="NCBI Taxonomy" id="2754530"/>
    <lineage>
        <taxon>Eukaryota</taxon>
        <taxon>Fungi</taxon>
        <taxon>Dikarya</taxon>
        <taxon>Ascomycota</taxon>
        <taxon>Taphrinomycotina</taxon>
        <taxon>Taphrinomycetes</taxon>
        <taxon>Taphrinales</taxon>
        <taxon>Protomycetaceae</taxon>
        <taxon>Protomyces</taxon>
    </lineage>
</organism>
<evidence type="ECO:0000256" key="2">
    <source>
        <dbReference type="ARBA" id="ARBA00004394"/>
    </source>
</evidence>
<evidence type="ECO:0000256" key="5">
    <source>
        <dbReference type="ARBA" id="ARBA00022824"/>
    </source>
</evidence>
<feature type="transmembrane region" description="Helical" evidence="8">
    <location>
        <begin position="480"/>
        <end position="499"/>
    </location>
</feature>
<dbReference type="GO" id="GO:0000139">
    <property type="term" value="C:Golgi membrane"/>
    <property type="evidence" value="ECO:0007669"/>
    <property type="project" value="UniProtKB-SubCell"/>
</dbReference>
<dbReference type="Gene3D" id="1.20.1640.10">
    <property type="entry name" value="Multidrug efflux transporter AcrB transmembrane domain"/>
    <property type="match status" value="1"/>
</dbReference>
<feature type="transmembrane region" description="Helical" evidence="8">
    <location>
        <begin position="21"/>
        <end position="37"/>
    </location>
</feature>
<evidence type="ECO:0000256" key="8">
    <source>
        <dbReference type="SAM" id="Phobius"/>
    </source>
</evidence>
<keyword evidence="8" id="KW-0812">Transmembrane</keyword>
<accession>A0A1Y2ES77</accession>
<dbReference type="EMBL" id="MCFI01000033">
    <property type="protein sequence ID" value="ORY73695.1"/>
    <property type="molecule type" value="Genomic_DNA"/>
</dbReference>
<gene>
    <name evidence="10" type="ORF">BCR37DRAFT_231793</name>
</gene>
<evidence type="ECO:0000313" key="10">
    <source>
        <dbReference type="EMBL" id="ORY73695.1"/>
    </source>
</evidence>
<evidence type="ECO:0000256" key="6">
    <source>
        <dbReference type="ARBA" id="ARBA00023034"/>
    </source>
</evidence>
<feature type="transmembrane region" description="Helical" evidence="8">
    <location>
        <begin position="240"/>
        <end position="264"/>
    </location>
</feature>
<evidence type="ECO:0000256" key="7">
    <source>
        <dbReference type="ARBA" id="ARBA00023136"/>
    </source>
</evidence>
<feature type="transmembrane region" description="Helical" evidence="8">
    <location>
        <begin position="206"/>
        <end position="228"/>
    </location>
</feature>
<dbReference type="SUPFAM" id="SSF82866">
    <property type="entry name" value="Multidrug efflux transporter AcrB transmembrane domain"/>
    <property type="match status" value="1"/>
</dbReference>
<evidence type="ECO:0000256" key="1">
    <source>
        <dbReference type="ARBA" id="ARBA00004240"/>
    </source>
</evidence>
<dbReference type="Pfam" id="PF12349">
    <property type="entry name" value="Sterol-sensing"/>
    <property type="match status" value="1"/>
</dbReference>
<dbReference type="OrthoDB" id="1914839at2759"/>
<comment type="subcellular location">
    <subcellularLocation>
        <location evidence="1">Endoplasmic reticulum</location>
    </subcellularLocation>
    <subcellularLocation>
        <location evidence="2">Golgi apparatus membrane</location>
    </subcellularLocation>
</comment>
<keyword evidence="7 8" id="KW-0472">Membrane</keyword>
<evidence type="ECO:0000259" key="9">
    <source>
        <dbReference type="PROSITE" id="PS50156"/>
    </source>
</evidence>
<feature type="transmembrane region" description="Helical" evidence="8">
    <location>
        <begin position="318"/>
        <end position="337"/>
    </location>
</feature>
<proteinExistence type="predicted"/>
<keyword evidence="6" id="KW-0333">Golgi apparatus</keyword>
<feature type="domain" description="SSD" evidence="9">
    <location>
        <begin position="211"/>
        <end position="369"/>
    </location>
</feature>